<evidence type="ECO:0000313" key="2">
    <source>
        <dbReference type="Proteomes" id="UP000019089"/>
    </source>
</evidence>
<accession>W0N233</accession>
<dbReference type="KEGG" id="psyr:N018_25155"/>
<evidence type="ECO:0000313" key="1">
    <source>
        <dbReference type="EMBL" id="AHG43343.1"/>
    </source>
</evidence>
<dbReference type="AlphaFoldDB" id="W0N233"/>
<proteinExistence type="predicted"/>
<name>W0N233_PSESX</name>
<dbReference type="EMBL" id="CP007014">
    <property type="protein sequence ID" value="AHG43343.1"/>
    <property type="molecule type" value="Genomic_DNA"/>
</dbReference>
<gene>
    <name evidence="1" type="ORF">N018_25155</name>
</gene>
<dbReference type="Proteomes" id="UP000019089">
    <property type="component" value="Chromosome"/>
</dbReference>
<dbReference type="RefSeq" id="WP_025391007.1">
    <property type="nucleotide sequence ID" value="NZ_CP007014.1"/>
</dbReference>
<protein>
    <submittedName>
        <fullName evidence="1">Uncharacterized protein</fullName>
    </submittedName>
</protein>
<dbReference type="eggNOG" id="ENOG5033A4T">
    <property type="taxonomic scope" value="Bacteria"/>
</dbReference>
<organism evidence="1 2">
    <name type="scientific">Pseudomonas syringae CC1557</name>
    <dbReference type="NCBI Taxonomy" id="1357279"/>
    <lineage>
        <taxon>Bacteria</taxon>
        <taxon>Pseudomonadati</taxon>
        <taxon>Pseudomonadota</taxon>
        <taxon>Gammaproteobacteria</taxon>
        <taxon>Pseudomonadales</taxon>
        <taxon>Pseudomonadaceae</taxon>
        <taxon>Pseudomonas</taxon>
        <taxon>Pseudomonas syringae</taxon>
    </lineage>
</organism>
<sequence>MKFNDTFVHRDLMFSLGIEETSGRFYLSFPVSSSFVDYEEHYEIDKASFDLFHADLNAADAFATTCRRRERDDLLIQKPGANRGTAI</sequence>
<dbReference type="HOGENOM" id="CLU_171773_0_0_6"/>
<reference evidence="1 2" key="1">
    <citation type="submission" date="2013-12" db="EMBL/GenBank/DDBJ databases">
        <title>Interactions Between Genome Architecture and Virulence Genes in Pseudomonas syringae, strain CC1557 as a model.</title>
        <authorList>
            <person name="Baltrus D."/>
            <person name="Hockett K."/>
            <person name="Karlsrud E."/>
            <person name="Dougherty K."/>
            <person name="Nishimura M."/>
        </authorList>
    </citation>
    <scope>NUCLEOTIDE SEQUENCE [LARGE SCALE GENOMIC DNA]</scope>
    <source>
        <strain evidence="1 2">CC1557</strain>
    </source>
</reference>